<feature type="domain" description="DUF676" evidence="7">
    <location>
        <begin position="70"/>
        <end position="205"/>
    </location>
</feature>
<dbReference type="InterPro" id="IPR029058">
    <property type="entry name" value="AB_hydrolase_fold"/>
</dbReference>
<organism evidence="8 9">
    <name type="scientific">Sphagnum jensenii</name>
    <dbReference type="NCBI Taxonomy" id="128206"/>
    <lineage>
        <taxon>Eukaryota</taxon>
        <taxon>Viridiplantae</taxon>
        <taxon>Streptophyta</taxon>
        <taxon>Embryophyta</taxon>
        <taxon>Bryophyta</taxon>
        <taxon>Sphagnophytina</taxon>
        <taxon>Sphagnopsida</taxon>
        <taxon>Sphagnales</taxon>
        <taxon>Sphagnaceae</taxon>
        <taxon>Sphagnum</taxon>
    </lineage>
</organism>
<evidence type="ECO:0000313" key="8">
    <source>
        <dbReference type="EMBL" id="CAK9274279.1"/>
    </source>
</evidence>
<evidence type="ECO:0000256" key="6">
    <source>
        <dbReference type="ARBA" id="ARBA00023136"/>
    </source>
</evidence>
<gene>
    <name evidence="8" type="ORF">CSSPJE1EN1_LOCUS19757</name>
</gene>
<evidence type="ECO:0000256" key="5">
    <source>
        <dbReference type="ARBA" id="ARBA00023128"/>
    </source>
</evidence>
<dbReference type="SUPFAM" id="SSF53474">
    <property type="entry name" value="alpha/beta-Hydrolases"/>
    <property type="match status" value="1"/>
</dbReference>
<keyword evidence="9" id="KW-1185">Reference proteome</keyword>
<comment type="subcellular location">
    <subcellularLocation>
        <location evidence="2">Endoplasmic reticulum</location>
    </subcellularLocation>
    <subcellularLocation>
        <location evidence="3">Membrane</location>
    </subcellularLocation>
    <subcellularLocation>
        <location evidence="1">Mitochondrion</location>
    </subcellularLocation>
</comment>
<dbReference type="EMBL" id="OZ020101">
    <property type="protein sequence ID" value="CAK9274279.1"/>
    <property type="molecule type" value="Genomic_DNA"/>
</dbReference>
<evidence type="ECO:0000313" key="9">
    <source>
        <dbReference type="Proteomes" id="UP001497444"/>
    </source>
</evidence>
<evidence type="ECO:0000256" key="3">
    <source>
        <dbReference type="ARBA" id="ARBA00004370"/>
    </source>
</evidence>
<dbReference type="PANTHER" id="PTHR48182:SF2">
    <property type="entry name" value="PROTEIN SERAC1"/>
    <property type="match status" value="1"/>
</dbReference>
<dbReference type="InterPro" id="IPR007751">
    <property type="entry name" value="DUF676_lipase-like"/>
</dbReference>
<keyword evidence="6" id="KW-0472">Membrane</keyword>
<dbReference type="Pfam" id="PF05057">
    <property type="entry name" value="DUF676"/>
    <property type="match status" value="1"/>
</dbReference>
<evidence type="ECO:0000256" key="4">
    <source>
        <dbReference type="ARBA" id="ARBA00022824"/>
    </source>
</evidence>
<evidence type="ECO:0000256" key="1">
    <source>
        <dbReference type="ARBA" id="ARBA00004173"/>
    </source>
</evidence>
<dbReference type="Proteomes" id="UP001497444">
    <property type="component" value="Chromosome 6"/>
</dbReference>
<accession>A0ABP0X598</accession>
<name>A0ABP0X598_9BRYO</name>
<dbReference type="InterPro" id="IPR052374">
    <property type="entry name" value="SERAC1"/>
</dbReference>
<evidence type="ECO:0000259" key="7">
    <source>
        <dbReference type="Pfam" id="PF05057"/>
    </source>
</evidence>
<sequence>MADENLSWIAPVHDLNQQCTSSKPDLVIIFFHGIGLGKNYEWKETWTSITSDGKRVCWPQEWLPADLASKNGNNVRILSLSYDSALLGANEDVTDIGKNLIQSLVCKSEYEPLWEAPIALVGYSFGGLVVKSLVVEVEKRAKQARVENALERAAKESCQKFLGNLKGTIFYSVPHAGGREDFKEYFIWQCKKFNASKKKQITKSGLLRSMDCFNQQMAHLTVDFDIAVEPSLMIYAFGEGLPVPEVGSVLVPYASAQQLARRNHYKVEDADHLTICKPSSRNAINYSKLKEVLLTIMKGVQTQPTPQMKHIW</sequence>
<proteinExistence type="predicted"/>
<dbReference type="Gene3D" id="3.40.50.1820">
    <property type="entry name" value="alpha/beta hydrolase"/>
    <property type="match status" value="1"/>
</dbReference>
<keyword evidence="4" id="KW-0256">Endoplasmic reticulum</keyword>
<reference evidence="8" key="1">
    <citation type="submission" date="2024-02" db="EMBL/GenBank/DDBJ databases">
        <authorList>
            <consortium name="ELIXIR-Norway"/>
            <consortium name="Elixir Norway"/>
        </authorList>
    </citation>
    <scope>NUCLEOTIDE SEQUENCE</scope>
</reference>
<evidence type="ECO:0000256" key="2">
    <source>
        <dbReference type="ARBA" id="ARBA00004240"/>
    </source>
</evidence>
<keyword evidence="5" id="KW-0496">Mitochondrion</keyword>
<dbReference type="PANTHER" id="PTHR48182">
    <property type="entry name" value="PROTEIN SERAC1"/>
    <property type="match status" value="1"/>
</dbReference>
<protein>
    <recommendedName>
        <fullName evidence="7">DUF676 domain-containing protein</fullName>
    </recommendedName>
</protein>